<name>A0A0A0LVH4_CUCSA</name>
<feature type="domain" description="Cystatin" evidence="3">
    <location>
        <begin position="7"/>
        <end position="72"/>
    </location>
</feature>
<dbReference type="PANTHER" id="PTHR47364">
    <property type="entry name" value="CYSTEINE PROTEINASE INHIBITOR 5"/>
    <property type="match status" value="1"/>
</dbReference>
<reference evidence="4 5" key="3">
    <citation type="journal article" date="2010" name="BMC Genomics">
        <title>Transcriptome sequencing and comparative analysis of cucumber flowers with different sex types.</title>
        <authorList>
            <person name="Guo S."/>
            <person name="Zheng Y."/>
            <person name="Joung J.G."/>
            <person name="Liu S."/>
            <person name="Zhang Z."/>
            <person name="Crasta O.R."/>
            <person name="Sobral B.W."/>
            <person name="Xu Y."/>
            <person name="Huang S."/>
            <person name="Fei Z."/>
        </authorList>
    </citation>
    <scope>NUCLEOTIDE SEQUENCE [LARGE SCALE GENOMIC DNA]</scope>
    <source>
        <strain evidence="5">cv. 9930</strain>
    </source>
</reference>
<dbReference type="GO" id="GO:0004869">
    <property type="term" value="F:cysteine-type endopeptidase inhibitor activity"/>
    <property type="evidence" value="ECO:0007669"/>
    <property type="project" value="UniProtKB-KW"/>
</dbReference>
<gene>
    <name evidence="4" type="ORF">Csa_1G123470</name>
</gene>
<dbReference type="STRING" id="3659.A0A0A0LVH4"/>
<sequence>MGRAEPIKDVNDSEVKFAAGQAVKIHNDQKHDTLVFIRVVNGLKQEVDTAKLYSLLIEATNGDGTHWGYIAKIKLWPKAPSHYDPYSHTFELISWEDPLKFWN</sequence>
<keyword evidence="1" id="KW-0646">Protease inhibitor</keyword>
<reference evidence="4 5" key="1">
    <citation type="journal article" date="2009" name="Nat. Genet.">
        <title>The genome of the cucumber, Cucumis sativus L.</title>
        <authorList>
            <person name="Huang S."/>
            <person name="Li R."/>
            <person name="Zhang Z."/>
            <person name="Li L."/>
            <person name="Gu X."/>
            <person name="Fan W."/>
            <person name="Lucas W.J."/>
            <person name="Wang X."/>
            <person name="Xie B."/>
            <person name="Ni P."/>
            <person name="Ren Y."/>
            <person name="Zhu H."/>
            <person name="Li J."/>
            <person name="Lin K."/>
            <person name="Jin W."/>
            <person name="Fei Z."/>
            <person name="Li G."/>
            <person name="Staub J."/>
            <person name="Kilian A."/>
            <person name="van der Vossen E.A."/>
            <person name="Wu Y."/>
            <person name="Guo J."/>
            <person name="He J."/>
            <person name="Jia Z."/>
            <person name="Ren Y."/>
            <person name="Tian G."/>
            <person name="Lu Y."/>
            <person name="Ruan J."/>
            <person name="Qian W."/>
            <person name="Wang M."/>
            <person name="Huang Q."/>
            <person name="Li B."/>
            <person name="Xuan Z."/>
            <person name="Cao J."/>
            <person name="Asan"/>
            <person name="Wu Z."/>
            <person name="Zhang J."/>
            <person name="Cai Q."/>
            <person name="Bai Y."/>
            <person name="Zhao B."/>
            <person name="Han Y."/>
            <person name="Li Y."/>
            <person name="Li X."/>
            <person name="Wang S."/>
            <person name="Shi Q."/>
            <person name="Liu S."/>
            <person name="Cho W.K."/>
            <person name="Kim J.Y."/>
            <person name="Xu Y."/>
            <person name="Heller-Uszynska K."/>
            <person name="Miao H."/>
            <person name="Cheng Z."/>
            <person name="Zhang S."/>
            <person name="Wu J."/>
            <person name="Yang Y."/>
            <person name="Kang H."/>
            <person name="Li M."/>
            <person name="Liang H."/>
            <person name="Ren X."/>
            <person name="Shi Z."/>
            <person name="Wen M."/>
            <person name="Jian M."/>
            <person name="Yang H."/>
            <person name="Zhang G."/>
            <person name="Yang Z."/>
            <person name="Chen R."/>
            <person name="Liu S."/>
            <person name="Li J."/>
            <person name="Ma L."/>
            <person name="Liu H."/>
            <person name="Zhou Y."/>
            <person name="Zhao J."/>
            <person name="Fang X."/>
            <person name="Li G."/>
            <person name="Fang L."/>
            <person name="Li Y."/>
            <person name="Liu D."/>
            <person name="Zheng H."/>
            <person name="Zhang Y."/>
            <person name="Qin N."/>
            <person name="Li Z."/>
            <person name="Yang G."/>
            <person name="Yang S."/>
            <person name="Bolund L."/>
            <person name="Kristiansen K."/>
            <person name="Zheng H."/>
            <person name="Li S."/>
            <person name="Zhang X."/>
            <person name="Yang H."/>
            <person name="Wang J."/>
            <person name="Sun R."/>
            <person name="Zhang B."/>
            <person name="Jiang S."/>
            <person name="Wang J."/>
            <person name="Du Y."/>
            <person name="Li S."/>
        </authorList>
    </citation>
    <scope>NUCLEOTIDE SEQUENCE [LARGE SCALE GENOMIC DNA]</scope>
    <source>
        <strain evidence="5">cv. 9930</strain>
    </source>
</reference>
<protein>
    <submittedName>
        <fullName evidence="4">Cystatin Hv-CPI6</fullName>
    </submittedName>
</protein>
<evidence type="ECO:0000313" key="5">
    <source>
        <dbReference type="Proteomes" id="UP000029981"/>
    </source>
</evidence>
<dbReference type="InterPro" id="IPR000010">
    <property type="entry name" value="Cystatin_dom"/>
</dbReference>
<proteinExistence type="predicted"/>
<dbReference type="SUPFAM" id="SSF54403">
    <property type="entry name" value="Cystatin/monellin"/>
    <property type="match status" value="1"/>
</dbReference>
<dbReference type="AlphaFoldDB" id="A0A0A0LVH4"/>
<dbReference type="Pfam" id="PF16845">
    <property type="entry name" value="SQAPI"/>
    <property type="match status" value="1"/>
</dbReference>
<dbReference type="InterPro" id="IPR046350">
    <property type="entry name" value="Cystatin_sf"/>
</dbReference>
<dbReference type="Gene3D" id="3.10.450.10">
    <property type="match status" value="1"/>
</dbReference>
<keyword evidence="2" id="KW-0789">Thiol protease inhibitor</keyword>
<dbReference type="PANTHER" id="PTHR47364:SF2">
    <property type="entry name" value="CYSTEINE PROTEINASE INHIBITOR 5"/>
    <property type="match status" value="1"/>
</dbReference>
<evidence type="ECO:0000313" key="4">
    <source>
        <dbReference type="EMBL" id="KGN64832.1"/>
    </source>
</evidence>
<reference evidence="4 5" key="4">
    <citation type="journal article" date="2011" name="BMC Genomics">
        <title>RNA-Seq improves annotation of protein-coding genes in the cucumber genome.</title>
        <authorList>
            <person name="Li Z."/>
            <person name="Zhang Z."/>
            <person name="Yan P."/>
            <person name="Huang S."/>
            <person name="Fei Z."/>
            <person name="Lin K."/>
        </authorList>
    </citation>
    <scope>NUCLEOTIDE SEQUENCE [LARGE SCALE GENOMIC DNA]</scope>
    <source>
        <strain evidence="5">cv. 9930</strain>
    </source>
</reference>
<keyword evidence="5" id="KW-1185">Reference proteome</keyword>
<evidence type="ECO:0000259" key="3">
    <source>
        <dbReference type="Pfam" id="PF16845"/>
    </source>
</evidence>
<evidence type="ECO:0000256" key="1">
    <source>
        <dbReference type="ARBA" id="ARBA00022690"/>
    </source>
</evidence>
<accession>A0A0A0LVH4</accession>
<dbReference type="EMBL" id="CM002922">
    <property type="protein sequence ID" value="KGN64832.1"/>
    <property type="molecule type" value="Genomic_DNA"/>
</dbReference>
<evidence type="ECO:0000256" key="2">
    <source>
        <dbReference type="ARBA" id="ARBA00022704"/>
    </source>
</evidence>
<dbReference type="Proteomes" id="UP000029981">
    <property type="component" value="Chromosome 1"/>
</dbReference>
<organism evidence="4 5">
    <name type="scientific">Cucumis sativus</name>
    <name type="common">Cucumber</name>
    <dbReference type="NCBI Taxonomy" id="3659"/>
    <lineage>
        <taxon>Eukaryota</taxon>
        <taxon>Viridiplantae</taxon>
        <taxon>Streptophyta</taxon>
        <taxon>Embryophyta</taxon>
        <taxon>Tracheophyta</taxon>
        <taxon>Spermatophyta</taxon>
        <taxon>Magnoliopsida</taxon>
        <taxon>eudicotyledons</taxon>
        <taxon>Gunneridae</taxon>
        <taxon>Pentapetalae</taxon>
        <taxon>rosids</taxon>
        <taxon>fabids</taxon>
        <taxon>Cucurbitales</taxon>
        <taxon>Cucurbitaceae</taxon>
        <taxon>Benincaseae</taxon>
        <taxon>Cucumis</taxon>
    </lineage>
</organism>
<reference evidence="4 5" key="2">
    <citation type="journal article" date="2009" name="PLoS ONE">
        <title>An integrated genetic and cytogenetic map of the cucumber genome.</title>
        <authorList>
            <person name="Ren Y."/>
            <person name="Zhang Z."/>
            <person name="Liu J."/>
            <person name="Staub J.E."/>
            <person name="Han Y."/>
            <person name="Cheng Z."/>
            <person name="Li X."/>
            <person name="Lu J."/>
            <person name="Miao H."/>
            <person name="Kang H."/>
            <person name="Xie B."/>
            <person name="Gu X."/>
            <person name="Wang X."/>
            <person name="Du Y."/>
            <person name="Jin W."/>
            <person name="Huang S."/>
        </authorList>
    </citation>
    <scope>NUCLEOTIDE SEQUENCE [LARGE SCALE GENOMIC DNA]</scope>
    <source>
        <strain evidence="5">cv. 9930</strain>
    </source>
</reference>
<dbReference type="Gramene" id="KGN64832">
    <property type="protein sequence ID" value="KGN64832"/>
    <property type="gene ID" value="Csa_1G123470"/>
</dbReference>